<dbReference type="OrthoDB" id="9150619at2"/>
<gene>
    <name evidence="1" type="ORF">SS37_20235</name>
</gene>
<dbReference type="EMBL" id="JZYX01000050">
    <property type="protein sequence ID" value="KJN21551.1"/>
    <property type="molecule type" value="Genomic_DNA"/>
</dbReference>
<dbReference type="InterPro" id="IPR049725">
    <property type="entry name" value="STM3845-like"/>
</dbReference>
<proteinExistence type="predicted"/>
<comment type="caution">
    <text evidence="1">The sequence shown here is derived from an EMBL/GenBank/DDBJ whole genome shotgun (WGS) entry which is preliminary data.</text>
</comment>
<sequence>MWILHPKYKTARKDFIDNFSASELTQLSYSLPKILFICGGEEKACSNRGTLENYIKRYHKEYLTFRAELAWDVISNSKTIKNVNALALEEWLADFSDIVIILVESYGTVAELGAFSLSNGLRKKLLPILDKKYERDLSFINTGPVMWVNNDSKFNPAIYTDFSTILTCIPEINERLSRKLRSSVSEDNSYGKYRYSPKVLLFFLLYVIASLGPIPAKEITTLATEIIEFREKHRGRDTISFMLSLGIALGLFKLSWEGDTPYYSCIDFDKFFNHESTKKLLDSILKSRARALSDLILIKDFKKELSMVMKNAS</sequence>
<evidence type="ECO:0000313" key="2">
    <source>
        <dbReference type="Proteomes" id="UP000033352"/>
    </source>
</evidence>
<dbReference type="AlphaFoldDB" id="A0A0F1AHE0"/>
<name>A0A0F1AHE0_9ENTR</name>
<accession>A0A0F1AHE0</accession>
<protein>
    <submittedName>
        <fullName evidence="1">Uncharacterized protein</fullName>
    </submittedName>
</protein>
<dbReference type="Proteomes" id="UP000033352">
    <property type="component" value="Unassembled WGS sequence"/>
</dbReference>
<dbReference type="RefSeq" id="WP_045286467.1">
    <property type="nucleotide sequence ID" value="NZ_JZYX01000050.1"/>
</dbReference>
<reference evidence="1 2" key="1">
    <citation type="submission" date="2015-03" db="EMBL/GenBank/DDBJ databases">
        <authorList>
            <person name="McCorrison J."/>
            <person name="Sanka R."/>
            <person name="Adams M."/>
            <person name="Brinkac L."/>
            <person name="Nierman W."/>
            <person name="Sutton G."/>
            <person name="Nelson K."/>
            <person name="Kiedrowski L."/>
            <person name="Guerrero D."/>
            <person name="Bonomo R."/>
        </authorList>
    </citation>
    <scope>NUCLEOTIDE SEQUENCE [LARGE SCALE GENOMIC DNA]</scope>
    <source>
        <strain evidence="1 2">35699</strain>
    </source>
</reference>
<organism evidence="1 2">
    <name type="scientific">Enterobacter sichuanensis</name>
    <dbReference type="NCBI Taxonomy" id="2071710"/>
    <lineage>
        <taxon>Bacteria</taxon>
        <taxon>Pseudomonadati</taxon>
        <taxon>Pseudomonadota</taxon>
        <taxon>Gammaproteobacteria</taxon>
        <taxon>Enterobacterales</taxon>
        <taxon>Enterobacteriaceae</taxon>
        <taxon>Enterobacter</taxon>
        <taxon>Enterobacter cloacae complex</taxon>
    </lineage>
</organism>
<dbReference type="NCBIfam" id="NF038232">
    <property type="entry name" value="STM3845_fam"/>
    <property type="match status" value="1"/>
</dbReference>
<dbReference type="PATRIC" id="fig|1619248.3.peg.3722"/>
<evidence type="ECO:0000313" key="1">
    <source>
        <dbReference type="EMBL" id="KJN21551.1"/>
    </source>
</evidence>